<dbReference type="GO" id="GO:0051315">
    <property type="term" value="P:attachment of mitotic spindle microtubules to kinetochore"/>
    <property type="evidence" value="ECO:0007669"/>
    <property type="project" value="TreeGrafter"/>
</dbReference>
<dbReference type="GO" id="GO:0031262">
    <property type="term" value="C:Ndc80 complex"/>
    <property type="evidence" value="ECO:0007669"/>
    <property type="project" value="InterPro"/>
</dbReference>
<keyword evidence="9" id="KW-0539">Nucleus</keyword>
<dbReference type="GO" id="GO:0007052">
    <property type="term" value="P:mitotic spindle organization"/>
    <property type="evidence" value="ECO:0007669"/>
    <property type="project" value="TreeGrafter"/>
</dbReference>
<dbReference type="AlphaFoldDB" id="A0A1Y2AFB0"/>
<dbReference type="GO" id="GO:0005634">
    <property type="term" value="C:nucleus"/>
    <property type="evidence" value="ECO:0007669"/>
    <property type="project" value="UniProtKB-SubCell"/>
</dbReference>
<keyword evidence="5" id="KW-0132">Cell division</keyword>
<dbReference type="Proteomes" id="UP000193920">
    <property type="component" value="Unassembled WGS sequence"/>
</dbReference>
<keyword evidence="4" id="KW-0158">Chromosome</keyword>
<dbReference type="Pfam" id="PF03800">
    <property type="entry name" value="Nuf2"/>
    <property type="match status" value="1"/>
</dbReference>
<protein>
    <recommendedName>
        <fullName evidence="13">Kinetochore protein Nuf2 N-terminal domain-containing protein</fullName>
    </recommendedName>
</protein>
<keyword evidence="6" id="KW-0498">Mitosis</keyword>
<comment type="subcellular location">
    <subcellularLocation>
        <location evidence="2">Chromosome</location>
        <location evidence="2">Centromere</location>
        <location evidence="2">Kinetochore</location>
    </subcellularLocation>
    <subcellularLocation>
        <location evidence="1">Nucleus</location>
    </subcellularLocation>
</comment>
<comment type="similarity">
    <text evidence="3">Belongs to the NUF2 family.</text>
</comment>
<evidence type="ECO:0000256" key="1">
    <source>
        <dbReference type="ARBA" id="ARBA00004123"/>
    </source>
</evidence>
<keyword evidence="10" id="KW-0131">Cell cycle</keyword>
<evidence type="ECO:0000313" key="15">
    <source>
        <dbReference type="Proteomes" id="UP000193920"/>
    </source>
</evidence>
<dbReference type="PANTHER" id="PTHR21650:SF2">
    <property type="entry name" value="KINETOCHORE PROTEIN NUF2"/>
    <property type="match status" value="1"/>
</dbReference>
<feature type="coiled-coil region" evidence="12">
    <location>
        <begin position="310"/>
        <end position="376"/>
    </location>
</feature>
<sequence>MSEYKHLLKISEIVQALNKINVDITDEDITKPDPERVLYIYECIVNYTLGIRYSDLAQPNFEIERNIEFPELIKDSLPFVSFYSLVTKVLNNVGIDSFSVVDLVNPQPQQLKRNLSAFVQFVRFEQQHTSVIYEFKNKTDEFDNIINQKKSRIEELKKKIEDVRSAREKDEIEAQKIKEDNNELTNQNRIIKSNQDVTANNISKLKAQKESLEEKIINTKLMITNNKDECTRLRTLLVHNPEEFQNVINNLNNSLNDKRQQCANTDKRIQELQASMHKMQALKDIIKESIKSVKECQDNINEFKSFQKKTRDESEKLDKVNSDVANLEMENGQLDQTYKSLEDMEKNMNEKKIHNMRQHDKKMEELKQQYQKVREMYVLKMIDCDKHQKIVQELDNKTNILREQIKSDMSALNSAYNKLKSQVDGYLSEIQVSLKENI</sequence>
<proteinExistence type="inferred from homology"/>
<dbReference type="InterPro" id="IPR038275">
    <property type="entry name" value="Nuf2_N_sf"/>
</dbReference>
<evidence type="ECO:0000256" key="12">
    <source>
        <dbReference type="SAM" id="Coils"/>
    </source>
</evidence>
<evidence type="ECO:0000256" key="4">
    <source>
        <dbReference type="ARBA" id="ARBA00022454"/>
    </source>
</evidence>
<evidence type="ECO:0000256" key="9">
    <source>
        <dbReference type="ARBA" id="ARBA00023242"/>
    </source>
</evidence>
<keyword evidence="11" id="KW-0137">Centromere</keyword>
<name>A0A1Y2AFB0_9FUNG</name>
<feature type="coiled-coil region" evidence="12">
    <location>
        <begin position="248"/>
        <end position="282"/>
    </location>
</feature>
<evidence type="ECO:0000256" key="8">
    <source>
        <dbReference type="ARBA" id="ARBA00023054"/>
    </source>
</evidence>
<evidence type="ECO:0000256" key="6">
    <source>
        <dbReference type="ARBA" id="ARBA00022776"/>
    </source>
</evidence>
<organism evidence="14 15">
    <name type="scientific">Neocallimastix californiae</name>
    <dbReference type="NCBI Taxonomy" id="1754190"/>
    <lineage>
        <taxon>Eukaryota</taxon>
        <taxon>Fungi</taxon>
        <taxon>Fungi incertae sedis</taxon>
        <taxon>Chytridiomycota</taxon>
        <taxon>Chytridiomycota incertae sedis</taxon>
        <taxon>Neocallimastigomycetes</taxon>
        <taxon>Neocallimastigales</taxon>
        <taxon>Neocallimastigaceae</taxon>
        <taxon>Neocallimastix</taxon>
    </lineage>
</organism>
<keyword evidence="8 12" id="KW-0175">Coiled coil</keyword>
<dbReference type="InterPro" id="IPR005549">
    <property type="entry name" value="Kinetochore_Nuf2_N"/>
</dbReference>
<dbReference type="OrthoDB" id="8194677at2759"/>
<feature type="coiled-coil region" evidence="12">
    <location>
        <begin position="139"/>
        <end position="222"/>
    </location>
</feature>
<dbReference type="STRING" id="1754190.A0A1Y2AFB0"/>
<evidence type="ECO:0000256" key="2">
    <source>
        <dbReference type="ARBA" id="ARBA00004629"/>
    </source>
</evidence>
<dbReference type="GO" id="GO:0044877">
    <property type="term" value="F:protein-containing complex binding"/>
    <property type="evidence" value="ECO:0007669"/>
    <property type="project" value="TreeGrafter"/>
</dbReference>
<evidence type="ECO:0000256" key="7">
    <source>
        <dbReference type="ARBA" id="ARBA00022838"/>
    </source>
</evidence>
<evidence type="ECO:0000256" key="10">
    <source>
        <dbReference type="ARBA" id="ARBA00023306"/>
    </source>
</evidence>
<keyword evidence="15" id="KW-1185">Reference proteome</keyword>
<dbReference type="GO" id="GO:0045132">
    <property type="term" value="P:meiotic chromosome segregation"/>
    <property type="evidence" value="ECO:0007669"/>
    <property type="project" value="TreeGrafter"/>
</dbReference>
<evidence type="ECO:0000256" key="5">
    <source>
        <dbReference type="ARBA" id="ARBA00022618"/>
    </source>
</evidence>
<reference evidence="14 15" key="1">
    <citation type="submission" date="2016-08" db="EMBL/GenBank/DDBJ databases">
        <title>A Parts List for Fungal Cellulosomes Revealed by Comparative Genomics.</title>
        <authorList>
            <consortium name="DOE Joint Genome Institute"/>
            <person name="Haitjema C.H."/>
            <person name="Gilmore S.P."/>
            <person name="Henske J.K."/>
            <person name="Solomon K.V."/>
            <person name="De Groot R."/>
            <person name="Kuo A."/>
            <person name="Mondo S.J."/>
            <person name="Salamov A.A."/>
            <person name="Labutti K."/>
            <person name="Zhao Z."/>
            <person name="Chiniquy J."/>
            <person name="Barry K."/>
            <person name="Brewer H.M."/>
            <person name="Purvine S.O."/>
            <person name="Wright A.T."/>
            <person name="Boxma B."/>
            <person name="Van Alen T."/>
            <person name="Hackstein J.H."/>
            <person name="Baker S.E."/>
            <person name="Grigoriev I.V."/>
            <person name="O'Malley M.A."/>
        </authorList>
    </citation>
    <scope>NUCLEOTIDE SEQUENCE [LARGE SCALE GENOMIC DNA]</scope>
    <source>
        <strain evidence="14 15">G1</strain>
    </source>
</reference>
<dbReference type="GO" id="GO:0051383">
    <property type="term" value="P:kinetochore organization"/>
    <property type="evidence" value="ECO:0007669"/>
    <property type="project" value="TreeGrafter"/>
</dbReference>
<keyword evidence="7" id="KW-0995">Kinetochore</keyword>
<evidence type="ECO:0000259" key="13">
    <source>
        <dbReference type="Pfam" id="PF03800"/>
    </source>
</evidence>
<evidence type="ECO:0000256" key="11">
    <source>
        <dbReference type="ARBA" id="ARBA00023328"/>
    </source>
</evidence>
<comment type="caution">
    <text evidence="14">The sequence shown here is derived from an EMBL/GenBank/DDBJ whole genome shotgun (WGS) entry which is preliminary data.</text>
</comment>
<gene>
    <name evidence="14" type="ORF">LY90DRAFT_707539</name>
</gene>
<evidence type="ECO:0000313" key="14">
    <source>
        <dbReference type="EMBL" id="ORY21283.1"/>
    </source>
</evidence>
<evidence type="ECO:0000256" key="3">
    <source>
        <dbReference type="ARBA" id="ARBA00005498"/>
    </source>
</evidence>
<dbReference type="Gene3D" id="1.10.418.60">
    <property type="entry name" value="Ncd80 complex, Nuf2 subunit"/>
    <property type="match status" value="1"/>
</dbReference>
<accession>A0A1Y2AFB0</accession>
<dbReference type="GO" id="GO:0051301">
    <property type="term" value="P:cell division"/>
    <property type="evidence" value="ECO:0007669"/>
    <property type="project" value="UniProtKB-KW"/>
</dbReference>
<dbReference type="PANTHER" id="PTHR21650">
    <property type="entry name" value="MEMBRALIN/KINETOCHORE PROTEIN NUF2"/>
    <property type="match status" value="1"/>
</dbReference>
<dbReference type="EMBL" id="MCOG01000269">
    <property type="protein sequence ID" value="ORY21283.1"/>
    <property type="molecule type" value="Genomic_DNA"/>
</dbReference>
<feature type="domain" description="Kinetochore protein Nuf2 N-terminal" evidence="13">
    <location>
        <begin position="7"/>
        <end position="139"/>
    </location>
</feature>